<dbReference type="Gene3D" id="1.10.10.10">
    <property type="entry name" value="Winged helix-like DNA-binding domain superfamily/Winged helix DNA-binding domain"/>
    <property type="match status" value="1"/>
</dbReference>
<dbReference type="InterPro" id="IPR001347">
    <property type="entry name" value="SIS_dom"/>
</dbReference>
<name>A0A1B9BRI1_CLOBE</name>
<dbReference type="GO" id="GO:0097367">
    <property type="term" value="F:carbohydrate derivative binding"/>
    <property type="evidence" value="ECO:0007669"/>
    <property type="project" value="InterPro"/>
</dbReference>
<gene>
    <name evidence="7" type="ORF">DFH45_000313</name>
    <name evidence="6" type="ORF">HGI39_05950</name>
</gene>
<organism evidence="7 8">
    <name type="scientific">Clostridium beijerinckii</name>
    <name type="common">Clostridium MP</name>
    <dbReference type="NCBI Taxonomy" id="1520"/>
    <lineage>
        <taxon>Bacteria</taxon>
        <taxon>Bacillati</taxon>
        <taxon>Bacillota</taxon>
        <taxon>Clostridia</taxon>
        <taxon>Eubacteriales</taxon>
        <taxon>Clostridiaceae</taxon>
        <taxon>Clostridium</taxon>
    </lineage>
</organism>
<dbReference type="EMBL" id="JABAGV010000011">
    <property type="protein sequence ID" value="MBC2474258.1"/>
    <property type="molecule type" value="Genomic_DNA"/>
</dbReference>
<evidence type="ECO:0000313" key="8">
    <source>
        <dbReference type="Proteomes" id="UP000821656"/>
    </source>
</evidence>
<evidence type="ECO:0000256" key="3">
    <source>
        <dbReference type="ARBA" id="ARBA00023163"/>
    </source>
</evidence>
<reference evidence="6" key="1">
    <citation type="submission" date="2020-04" db="EMBL/GenBank/DDBJ databases">
        <authorList>
            <person name="Brown S."/>
        </authorList>
    </citation>
    <scope>NUCLEOTIDE SEQUENCE</scope>
    <source>
        <strain evidence="6">DJ015</strain>
    </source>
</reference>
<dbReference type="PROSITE" id="PS51464">
    <property type="entry name" value="SIS"/>
    <property type="match status" value="1"/>
</dbReference>
<keyword evidence="1" id="KW-0805">Transcription regulation</keyword>
<keyword evidence="2 7" id="KW-0238">DNA-binding</keyword>
<dbReference type="Proteomes" id="UP001194098">
    <property type="component" value="Unassembled WGS sequence"/>
</dbReference>
<dbReference type="Pfam" id="PF01380">
    <property type="entry name" value="SIS"/>
    <property type="match status" value="1"/>
</dbReference>
<dbReference type="InterPro" id="IPR047640">
    <property type="entry name" value="RpiR-like"/>
</dbReference>
<dbReference type="GO" id="GO:1901135">
    <property type="term" value="P:carbohydrate derivative metabolic process"/>
    <property type="evidence" value="ECO:0007669"/>
    <property type="project" value="InterPro"/>
</dbReference>
<dbReference type="Gene3D" id="3.40.50.10490">
    <property type="entry name" value="Glucose-6-phosphate isomerase like protein, domain 1"/>
    <property type="match status" value="1"/>
</dbReference>
<comment type="caution">
    <text evidence="7">The sequence shown here is derived from an EMBL/GenBank/DDBJ whole genome shotgun (WGS) entry which is preliminary data.</text>
</comment>
<evidence type="ECO:0000259" key="4">
    <source>
        <dbReference type="PROSITE" id="PS51071"/>
    </source>
</evidence>
<dbReference type="RefSeq" id="WP_017208879.1">
    <property type="nucleotide sequence ID" value="NZ_BKAK01000003.1"/>
</dbReference>
<dbReference type="SUPFAM" id="SSF46689">
    <property type="entry name" value="Homeodomain-like"/>
    <property type="match status" value="1"/>
</dbReference>
<sequence length="281" mass="32102">MSEVYQKMAEKIPNMSKAQEKIAKYILAHPNSTPFLTVEKLAKLSGVSIATVTRFVIFLGYKGYPEFLKHTQESMQQQVSKAKRIRIDSDSSDSEERDIYNIFEDDVNNIKLTMEDLNIYELRKSVNLLLNAKRIYIVARRSSAVLGMFLKYYLDLMFNNVNLIEHIEQIPKQISGVNNEDVIIGITFEKYARSTVEIFTHLKRKGATTISITDSMLSPLVPYSDITLTAISKGTRFIESFAAPLSLINALIASIEKEKKDFFNSNVELLEEACRKFDLFI</sequence>
<dbReference type="InterPro" id="IPR035472">
    <property type="entry name" value="RpiR-like_SIS"/>
</dbReference>
<accession>A0A1B9BRI1</accession>
<dbReference type="GO" id="GO:0003677">
    <property type="term" value="F:DNA binding"/>
    <property type="evidence" value="ECO:0007669"/>
    <property type="project" value="UniProtKB-KW"/>
</dbReference>
<dbReference type="AlphaFoldDB" id="A0A1B9BRI1"/>
<dbReference type="Pfam" id="PF01418">
    <property type="entry name" value="HTH_6"/>
    <property type="match status" value="1"/>
</dbReference>
<reference evidence="6" key="3">
    <citation type="journal article" date="2022" name="Nat. Biotechnol.">
        <title>Carbon-negative production of acetone and isopropanol by gas fermentation at industrial pilot scale.</title>
        <authorList>
            <person name="Liew F.E."/>
            <person name="Nogle R."/>
            <person name="Abdalla T."/>
            <person name="Rasor B.J."/>
            <person name="Canter C."/>
            <person name="Jensen R.O."/>
            <person name="Wang L."/>
            <person name="Strutz J."/>
            <person name="Chirania P."/>
            <person name="De Tissera S."/>
            <person name="Mueller A.P."/>
            <person name="Ruan Z."/>
            <person name="Gao A."/>
            <person name="Tran L."/>
            <person name="Engle N.L."/>
            <person name="Bromley J.C."/>
            <person name="Daniell J."/>
            <person name="Conrado R."/>
            <person name="Tschaplinski T.J."/>
            <person name="Giannone R.J."/>
            <person name="Hettich R.L."/>
            <person name="Karim A.S."/>
            <person name="Simpson S.D."/>
            <person name="Brown S.D."/>
            <person name="Leang C."/>
            <person name="Jewett M.C."/>
            <person name="Kopke M."/>
        </authorList>
    </citation>
    <scope>NUCLEOTIDE SEQUENCE</scope>
    <source>
        <strain evidence="6">DJ015</strain>
    </source>
</reference>
<dbReference type="InterPro" id="IPR036388">
    <property type="entry name" value="WH-like_DNA-bd_sf"/>
</dbReference>
<dbReference type="PANTHER" id="PTHR30514:SF18">
    <property type="entry name" value="RPIR-FAMILY TRANSCRIPTIONAL REGULATOR"/>
    <property type="match status" value="1"/>
</dbReference>
<reference evidence="7" key="2">
    <citation type="submission" date="2020-05" db="EMBL/GenBank/DDBJ databases">
        <title>Genomic insights into acetone-butanol-ethanol (ABE) fermentation by sequencing solventogenic clostridia strains.</title>
        <authorList>
            <person name="Brown S."/>
        </authorList>
    </citation>
    <scope>NUCLEOTIDE SEQUENCE</scope>
    <source>
        <strain evidence="7">DJ126</strain>
    </source>
</reference>
<dbReference type="GO" id="GO:0003700">
    <property type="term" value="F:DNA-binding transcription factor activity"/>
    <property type="evidence" value="ECO:0007669"/>
    <property type="project" value="InterPro"/>
</dbReference>
<dbReference type="GeneID" id="66344566"/>
<protein>
    <submittedName>
        <fullName evidence="6 7">MurR/RpiR family transcriptional regulator</fullName>
    </submittedName>
</protein>
<evidence type="ECO:0000256" key="1">
    <source>
        <dbReference type="ARBA" id="ARBA00023015"/>
    </source>
</evidence>
<dbReference type="InterPro" id="IPR009057">
    <property type="entry name" value="Homeodomain-like_sf"/>
</dbReference>
<feature type="domain" description="HTH rpiR-type" evidence="4">
    <location>
        <begin position="2"/>
        <end position="78"/>
    </location>
</feature>
<evidence type="ECO:0000259" key="5">
    <source>
        <dbReference type="PROSITE" id="PS51464"/>
    </source>
</evidence>
<dbReference type="SUPFAM" id="SSF53697">
    <property type="entry name" value="SIS domain"/>
    <property type="match status" value="1"/>
</dbReference>
<evidence type="ECO:0000256" key="2">
    <source>
        <dbReference type="ARBA" id="ARBA00023125"/>
    </source>
</evidence>
<dbReference type="CDD" id="cd05013">
    <property type="entry name" value="SIS_RpiR"/>
    <property type="match status" value="1"/>
</dbReference>
<feature type="domain" description="SIS" evidence="5">
    <location>
        <begin position="125"/>
        <end position="261"/>
    </location>
</feature>
<evidence type="ECO:0000313" key="6">
    <source>
        <dbReference type="EMBL" id="MBC2474258.1"/>
    </source>
</evidence>
<proteinExistence type="predicted"/>
<dbReference type="InterPro" id="IPR000281">
    <property type="entry name" value="HTH_RpiR"/>
</dbReference>
<dbReference type="EMBL" id="JABSXK010000001">
    <property type="protein sequence ID" value="NRV07350.1"/>
    <property type="molecule type" value="Genomic_DNA"/>
</dbReference>
<evidence type="ECO:0000313" key="7">
    <source>
        <dbReference type="EMBL" id="NRV07350.1"/>
    </source>
</evidence>
<keyword evidence="3" id="KW-0804">Transcription</keyword>
<dbReference type="InterPro" id="IPR046348">
    <property type="entry name" value="SIS_dom_sf"/>
</dbReference>
<dbReference type="PROSITE" id="PS51071">
    <property type="entry name" value="HTH_RPIR"/>
    <property type="match status" value="1"/>
</dbReference>
<dbReference type="Proteomes" id="UP000821656">
    <property type="component" value="Unassembled WGS sequence"/>
</dbReference>
<dbReference type="PANTHER" id="PTHR30514">
    <property type="entry name" value="GLUCOKINASE"/>
    <property type="match status" value="1"/>
</dbReference>